<dbReference type="AlphaFoldDB" id="A0A9W4FF54"/>
<evidence type="ECO:0000313" key="2">
    <source>
        <dbReference type="Proteomes" id="UP000465785"/>
    </source>
</evidence>
<dbReference type="Proteomes" id="UP000465785">
    <property type="component" value="Chromosome"/>
</dbReference>
<accession>A0A9W4FF54</accession>
<dbReference type="EMBL" id="AP022601">
    <property type="protein sequence ID" value="BBY92755.1"/>
    <property type="molecule type" value="Genomic_DNA"/>
</dbReference>
<name>A0A9W4FF54_9MYCO</name>
<dbReference type="KEGG" id="mgau:MGALJ_24240"/>
<keyword evidence="2" id="KW-1185">Reference proteome</keyword>
<evidence type="ECO:0000313" key="1">
    <source>
        <dbReference type="EMBL" id="BBY92755.1"/>
    </source>
</evidence>
<protein>
    <submittedName>
        <fullName evidence="1">Uncharacterized protein</fullName>
    </submittedName>
</protein>
<organism evidence="1 2">
    <name type="scientific">Mycobacterium gallinarum</name>
    <dbReference type="NCBI Taxonomy" id="39689"/>
    <lineage>
        <taxon>Bacteria</taxon>
        <taxon>Bacillati</taxon>
        <taxon>Actinomycetota</taxon>
        <taxon>Actinomycetes</taxon>
        <taxon>Mycobacteriales</taxon>
        <taxon>Mycobacteriaceae</taxon>
        <taxon>Mycobacterium</taxon>
    </lineage>
</organism>
<reference evidence="1 2" key="1">
    <citation type="journal article" date="2019" name="Emerg. Microbes Infect.">
        <title>Comprehensive subspecies identification of 175 nontuberculous mycobacteria species based on 7547 genomic profiles.</title>
        <authorList>
            <person name="Matsumoto Y."/>
            <person name="Kinjo T."/>
            <person name="Motooka D."/>
            <person name="Nabeya D."/>
            <person name="Jung N."/>
            <person name="Uechi K."/>
            <person name="Horii T."/>
            <person name="Iida T."/>
            <person name="Fujita J."/>
            <person name="Nakamura S."/>
        </authorList>
    </citation>
    <scope>NUCLEOTIDE SEQUENCE [LARGE SCALE GENOMIC DNA]</scope>
    <source>
        <strain evidence="1 2">JCM 6399</strain>
    </source>
</reference>
<sequence length="209" mass="22187">MSLRTGHGRAEGICRQQIEHPTTAPGPTHSLTGMSRTVAASVLIAFTLTGCGSTVTDSDSPTASSFATSANAATATTAPAQPKTLEAATAVAQEWVDRRAAGDYAGVWLLFSEQVREGISQENYVTVSETCTSSLTKLPSTVNGVRLDGPDKAITRLEAMEFKLPADLVYEGGQWLLLLLPTPEFAEDLGEPVQQMIDERKAEGDCEAQ</sequence>
<gene>
    <name evidence="1" type="ORF">MGALJ_24240</name>
</gene>
<proteinExistence type="predicted"/>